<feature type="compositionally biased region" description="Basic and acidic residues" evidence="1">
    <location>
        <begin position="389"/>
        <end position="398"/>
    </location>
</feature>
<dbReference type="InterPro" id="IPR003593">
    <property type="entry name" value="AAA+_ATPase"/>
</dbReference>
<feature type="region of interest" description="Disordered" evidence="1">
    <location>
        <begin position="1"/>
        <end position="23"/>
    </location>
</feature>
<proteinExistence type="predicted"/>
<dbReference type="InterPro" id="IPR027417">
    <property type="entry name" value="P-loop_NTPase"/>
</dbReference>
<name>A0A9P4QGG2_9PEZI</name>
<dbReference type="SUPFAM" id="SSF52540">
    <property type="entry name" value="P-loop containing nucleoside triphosphate hydrolases"/>
    <property type="match status" value="1"/>
</dbReference>
<gene>
    <name evidence="3" type="ORF">K431DRAFT_262812</name>
</gene>
<dbReference type="InterPro" id="IPR003959">
    <property type="entry name" value="ATPase_AAA_core"/>
</dbReference>
<protein>
    <submittedName>
        <fullName evidence="3">P-loop containing nucleoside triphosphate hydrolase protein</fullName>
    </submittedName>
</protein>
<dbReference type="PANTHER" id="PTHR46411:SF3">
    <property type="entry name" value="AAA+ ATPASE DOMAIN-CONTAINING PROTEIN"/>
    <property type="match status" value="1"/>
</dbReference>
<feature type="region of interest" description="Disordered" evidence="1">
    <location>
        <begin position="389"/>
        <end position="423"/>
    </location>
</feature>
<feature type="compositionally biased region" description="Basic residues" evidence="1">
    <location>
        <begin position="399"/>
        <end position="410"/>
    </location>
</feature>
<dbReference type="GO" id="GO:0005524">
    <property type="term" value="F:ATP binding"/>
    <property type="evidence" value="ECO:0007669"/>
    <property type="project" value="InterPro"/>
</dbReference>
<evidence type="ECO:0000259" key="2">
    <source>
        <dbReference type="SMART" id="SM00382"/>
    </source>
</evidence>
<dbReference type="SMART" id="SM00382">
    <property type="entry name" value="AAA"/>
    <property type="match status" value="1"/>
</dbReference>
<dbReference type="Pfam" id="PF22942">
    <property type="entry name" value="DUF7025"/>
    <property type="match status" value="1"/>
</dbReference>
<dbReference type="OrthoDB" id="10042665at2759"/>
<organism evidence="3 4">
    <name type="scientific">Polychaeton citri CBS 116435</name>
    <dbReference type="NCBI Taxonomy" id="1314669"/>
    <lineage>
        <taxon>Eukaryota</taxon>
        <taxon>Fungi</taxon>
        <taxon>Dikarya</taxon>
        <taxon>Ascomycota</taxon>
        <taxon>Pezizomycotina</taxon>
        <taxon>Dothideomycetes</taxon>
        <taxon>Dothideomycetidae</taxon>
        <taxon>Capnodiales</taxon>
        <taxon>Capnodiaceae</taxon>
        <taxon>Polychaeton</taxon>
    </lineage>
</organism>
<dbReference type="PANTHER" id="PTHR46411">
    <property type="entry name" value="FAMILY ATPASE, PUTATIVE-RELATED"/>
    <property type="match status" value="1"/>
</dbReference>
<dbReference type="Pfam" id="PF00004">
    <property type="entry name" value="AAA"/>
    <property type="match status" value="1"/>
</dbReference>
<evidence type="ECO:0000313" key="4">
    <source>
        <dbReference type="Proteomes" id="UP000799441"/>
    </source>
</evidence>
<dbReference type="AlphaFoldDB" id="A0A9P4QGG2"/>
<evidence type="ECO:0000313" key="3">
    <source>
        <dbReference type="EMBL" id="KAF2724282.1"/>
    </source>
</evidence>
<dbReference type="GO" id="GO:0016887">
    <property type="term" value="F:ATP hydrolysis activity"/>
    <property type="evidence" value="ECO:0007669"/>
    <property type="project" value="InterPro"/>
</dbReference>
<dbReference type="Gene3D" id="3.40.50.300">
    <property type="entry name" value="P-loop containing nucleotide triphosphate hydrolases"/>
    <property type="match status" value="1"/>
</dbReference>
<sequence>MSRRESPTTSIEKLDSSQDKPETFAEIVDEQPRTVEDQLQDFRNILQDFGSRTLNTITTCEAEKLYEGPPKCDCCINWVAEYPSDLKPEIEGGQHGRELPLVLRYAKSHKKAGNSPLTLHSIVVQSEFLKSVASTVLKSYPGIDAGVEDLEFEAPFEPFFHRWPELELERHRHNNDLAKSQELELLHNVLRTELERDMKAAQDLTGHGNITFDLLWTLYPPGSVAFGNFANQDQCFLVVRSSYEAVRGTENEAVRDTESFVIELAFLDFNGTRFGWIDTSKQVLQFKDTRKIAELSVIPQKYHTHLYDTTDRLCKLGERVAELSKGGYKMYKGIAELQLTSFSFEDSLSDLERYVEGRIIVDPKGYQQNVRTVSIVVDSYPTGLRALVPHKEGAMTEHRRPRPNTKSNRHTHVEHSDSSDPEPEFEYVITERHNKHHHGKRERSRSVDSYIMPDTVPQGPNAAPLDNQAWVKEVFDMSPEIFCRPVVRGYCLQSRHWAEFQVADVTDIEWNEHAFDRLVMSASRKRLLQALVEEQRNHKADLDDIVQGKGQGLIILLSGPPGTGKTLTAESIADRLRMPLYMLGATQLGDRLCDIENELSRILRLAASWDAVLLLDEADAFLETRSDESGSRERNKPFLRVLEYYQGVLILTTNRSVTFDPAFYSRIHLTLRFKPLDHDSRKAVWSNFLQPTGTTFTDTLLTELAGEILNGRQIKNIVKMARLLAQNDGKDLSIGHIREVIDVVQEDFGDHEPF</sequence>
<dbReference type="EMBL" id="MU003772">
    <property type="protein sequence ID" value="KAF2724282.1"/>
    <property type="molecule type" value="Genomic_DNA"/>
</dbReference>
<dbReference type="CDD" id="cd19481">
    <property type="entry name" value="RecA-like_protease"/>
    <property type="match status" value="1"/>
</dbReference>
<accession>A0A9P4QGG2</accession>
<keyword evidence="3" id="KW-0378">Hydrolase</keyword>
<dbReference type="Proteomes" id="UP000799441">
    <property type="component" value="Unassembled WGS sequence"/>
</dbReference>
<feature type="domain" description="AAA+ ATPase" evidence="2">
    <location>
        <begin position="551"/>
        <end position="677"/>
    </location>
</feature>
<comment type="caution">
    <text evidence="3">The sequence shown here is derived from an EMBL/GenBank/DDBJ whole genome shotgun (WGS) entry which is preliminary data.</text>
</comment>
<evidence type="ECO:0000256" key="1">
    <source>
        <dbReference type="SAM" id="MobiDB-lite"/>
    </source>
</evidence>
<reference evidence="3" key="1">
    <citation type="journal article" date="2020" name="Stud. Mycol.">
        <title>101 Dothideomycetes genomes: a test case for predicting lifestyles and emergence of pathogens.</title>
        <authorList>
            <person name="Haridas S."/>
            <person name="Albert R."/>
            <person name="Binder M."/>
            <person name="Bloem J."/>
            <person name="Labutti K."/>
            <person name="Salamov A."/>
            <person name="Andreopoulos B."/>
            <person name="Baker S."/>
            <person name="Barry K."/>
            <person name="Bills G."/>
            <person name="Bluhm B."/>
            <person name="Cannon C."/>
            <person name="Castanera R."/>
            <person name="Culley D."/>
            <person name="Daum C."/>
            <person name="Ezra D."/>
            <person name="Gonzalez J."/>
            <person name="Henrissat B."/>
            <person name="Kuo A."/>
            <person name="Liang C."/>
            <person name="Lipzen A."/>
            <person name="Lutzoni F."/>
            <person name="Magnuson J."/>
            <person name="Mondo S."/>
            <person name="Nolan M."/>
            <person name="Ohm R."/>
            <person name="Pangilinan J."/>
            <person name="Park H.-J."/>
            <person name="Ramirez L."/>
            <person name="Alfaro M."/>
            <person name="Sun H."/>
            <person name="Tritt A."/>
            <person name="Yoshinaga Y."/>
            <person name="Zwiers L.-H."/>
            <person name="Turgeon B."/>
            <person name="Goodwin S."/>
            <person name="Spatafora J."/>
            <person name="Crous P."/>
            <person name="Grigoriev I."/>
        </authorList>
    </citation>
    <scope>NUCLEOTIDE SEQUENCE</scope>
    <source>
        <strain evidence="3">CBS 116435</strain>
    </source>
</reference>
<keyword evidence="4" id="KW-1185">Reference proteome</keyword>
<dbReference type="InterPro" id="IPR054289">
    <property type="entry name" value="DUF7025"/>
</dbReference>